<reference evidence="6" key="1">
    <citation type="submission" date="2024-06" db="EMBL/GenBank/DDBJ databases">
        <authorList>
            <person name="Liu X."/>
            <person name="Lenzi L."/>
            <person name="Haldenby T S."/>
            <person name="Uol C."/>
        </authorList>
    </citation>
    <scope>NUCLEOTIDE SEQUENCE</scope>
</reference>
<dbReference type="EMBL" id="CAXLJL010000001">
    <property type="protein sequence ID" value="CAL5129335.1"/>
    <property type="molecule type" value="Genomic_DNA"/>
</dbReference>
<dbReference type="Pfam" id="PF00452">
    <property type="entry name" value="Bcl-2"/>
    <property type="match status" value="1"/>
</dbReference>
<evidence type="ECO:0000256" key="2">
    <source>
        <dbReference type="ARBA" id="ARBA00022703"/>
    </source>
</evidence>
<keyword evidence="4" id="KW-1133">Transmembrane helix</keyword>
<dbReference type="PROSITE" id="PS01258">
    <property type="entry name" value="BH2"/>
    <property type="match status" value="1"/>
</dbReference>
<keyword evidence="2" id="KW-0053">Apoptosis</keyword>
<evidence type="ECO:0000313" key="6">
    <source>
        <dbReference type="EMBL" id="CAL5129335.1"/>
    </source>
</evidence>
<protein>
    <recommendedName>
        <fullName evidence="5">Bcl-2 Bcl-2 homology region 1-3 domain-containing protein</fullName>
    </recommendedName>
</protein>
<keyword evidence="4" id="KW-0472">Membrane</keyword>
<feature type="region of interest" description="Disordered" evidence="3">
    <location>
        <begin position="140"/>
        <end position="170"/>
    </location>
</feature>
<feature type="compositionally biased region" description="Polar residues" evidence="3">
    <location>
        <begin position="18"/>
        <end position="29"/>
    </location>
</feature>
<feature type="compositionally biased region" description="Polar residues" evidence="3">
    <location>
        <begin position="265"/>
        <end position="275"/>
    </location>
</feature>
<evidence type="ECO:0000313" key="7">
    <source>
        <dbReference type="Proteomes" id="UP001497525"/>
    </source>
</evidence>
<organism evidence="6 7">
    <name type="scientific">Calicophoron daubneyi</name>
    <name type="common">Rumen fluke</name>
    <name type="synonym">Paramphistomum daubneyi</name>
    <dbReference type="NCBI Taxonomy" id="300641"/>
    <lineage>
        <taxon>Eukaryota</taxon>
        <taxon>Metazoa</taxon>
        <taxon>Spiralia</taxon>
        <taxon>Lophotrochozoa</taxon>
        <taxon>Platyhelminthes</taxon>
        <taxon>Trematoda</taxon>
        <taxon>Digenea</taxon>
        <taxon>Plagiorchiida</taxon>
        <taxon>Pronocephalata</taxon>
        <taxon>Paramphistomoidea</taxon>
        <taxon>Paramphistomidae</taxon>
        <taxon>Calicophoron</taxon>
    </lineage>
</organism>
<evidence type="ECO:0000259" key="5">
    <source>
        <dbReference type="Pfam" id="PF00452"/>
    </source>
</evidence>
<gene>
    <name evidence="6" type="ORF">CDAUBV1_LOCUS268</name>
</gene>
<dbReference type="AlphaFoldDB" id="A0AAV2SWJ7"/>
<sequence>MSKSGPLRSASPYDTERSSAGNTTESSSVDVPDGLQRPGSVLSPFECGAVKRFKPDDHETDSGHRDFQLSKTCSEPTPTLSHLNDRRTSVQSDVSSAHTLARLAKCVCRLADHFETRYHDRLGSLLDDVAHLSTSCKDESVATEADGSPSKQSPASDSTQSAVSSDVANENQSRIVACPEDVELLSARNRFHTVLTELFSERINWGRIIAMLAFVRALCEWVERTRLSRKSRSTATGSLVTQQDTVSETEAEAPTDTSLVRHRSTSGSPGIQSPNAGDHEQLTSSESEAVAPSVTSCSQQSTSNGDEFHAQRLRAAHYVAWTAEFIHGSHGIWDWIAANGGWEGLFEFEADKGIYTSHEDEPVVIGLTEDDAMRILRRAVTGVATLVVGAAGLVAALRFFSRRL</sequence>
<feature type="region of interest" description="Disordered" evidence="3">
    <location>
        <begin position="1"/>
        <end position="91"/>
    </location>
</feature>
<name>A0AAV2SWJ7_CALDB</name>
<feature type="region of interest" description="Disordered" evidence="3">
    <location>
        <begin position="232"/>
        <end position="303"/>
    </location>
</feature>
<evidence type="ECO:0000256" key="4">
    <source>
        <dbReference type="SAM" id="Phobius"/>
    </source>
</evidence>
<dbReference type="SUPFAM" id="SSF56854">
    <property type="entry name" value="Bcl-2 inhibitors of programmed cell death"/>
    <property type="match status" value="2"/>
</dbReference>
<feature type="compositionally biased region" description="Polar residues" evidence="3">
    <location>
        <begin position="69"/>
        <end position="82"/>
    </location>
</feature>
<feature type="compositionally biased region" description="Polar residues" evidence="3">
    <location>
        <begin position="233"/>
        <end position="246"/>
    </location>
</feature>
<feature type="transmembrane region" description="Helical" evidence="4">
    <location>
        <begin position="379"/>
        <end position="400"/>
    </location>
</feature>
<comment type="similarity">
    <text evidence="1">Belongs to the Bcl-2 family.</text>
</comment>
<keyword evidence="4" id="KW-0812">Transmembrane</keyword>
<dbReference type="GO" id="GO:0097192">
    <property type="term" value="P:extrinsic apoptotic signaling pathway in absence of ligand"/>
    <property type="evidence" value="ECO:0007669"/>
    <property type="project" value="TreeGrafter"/>
</dbReference>
<dbReference type="GO" id="GO:0001836">
    <property type="term" value="P:release of cytochrome c from mitochondria"/>
    <property type="evidence" value="ECO:0007669"/>
    <property type="project" value="TreeGrafter"/>
</dbReference>
<dbReference type="GO" id="GO:0008630">
    <property type="term" value="P:intrinsic apoptotic signaling pathway in response to DNA damage"/>
    <property type="evidence" value="ECO:0007669"/>
    <property type="project" value="TreeGrafter"/>
</dbReference>
<dbReference type="InterPro" id="IPR046371">
    <property type="entry name" value="Bcl-2_BH1-3"/>
</dbReference>
<dbReference type="InterPro" id="IPR026298">
    <property type="entry name" value="Bcl-2_fam"/>
</dbReference>
<evidence type="ECO:0000256" key="3">
    <source>
        <dbReference type="SAM" id="MobiDB-lite"/>
    </source>
</evidence>
<dbReference type="PANTHER" id="PTHR11256">
    <property type="entry name" value="BCL-2 RELATED"/>
    <property type="match status" value="1"/>
</dbReference>
<comment type="caution">
    <text evidence="6">The sequence shown here is derived from an EMBL/GenBank/DDBJ whole genome shotgun (WGS) entry which is preliminary data.</text>
</comment>
<dbReference type="GO" id="GO:0042981">
    <property type="term" value="P:regulation of apoptotic process"/>
    <property type="evidence" value="ECO:0007669"/>
    <property type="project" value="InterPro"/>
</dbReference>
<feature type="compositionally biased region" description="Polar residues" evidence="3">
    <location>
        <begin position="282"/>
        <end position="303"/>
    </location>
</feature>
<dbReference type="InterPro" id="IPR036834">
    <property type="entry name" value="Bcl-2-like_sf"/>
</dbReference>
<dbReference type="Gene3D" id="1.10.437.10">
    <property type="entry name" value="Blc2-like"/>
    <property type="match status" value="2"/>
</dbReference>
<feature type="domain" description="Bcl-2 Bcl-2 homology region 1-3" evidence="5">
    <location>
        <begin position="163"/>
        <end position="228"/>
    </location>
</feature>
<dbReference type="PANTHER" id="PTHR11256:SF50">
    <property type="entry name" value="APOPTOSIS REGULATOR CED-9"/>
    <property type="match status" value="1"/>
</dbReference>
<accession>A0AAV2SWJ7</accession>
<feature type="compositionally biased region" description="Polar residues" evidence="3">
    <location>
        <begin position="149"/>
        <end position="170"/>
    </location>
</feature>
<dbReference type="GO" id="GO:0051400">
    <property type="term" value="F:BH domain binding"/>
    <property type="evidence" value="ECO:0007669"/>
    <property type="project" value="TreeGrafter"/>
</dbReference>
<dbReference type="GO" id="GO:0005741">
    <property type="term" value="C:mitochondrial outer membrane"/>
    <property type="evidence" value="ECO:0007669"/>
    <property type="project" value="TreeGrafter"/>
</dbReference>
<proteinExistence type="inferred from homology"/>
<evidence type="ECO:0000256" key="1">
    <source>
        <dbReference type="ARBA" id="ARBA00009458"/>
    </source>
</evidence>
<dbReference type="InterPro" id="IPR020726">
    <property type="entry name" value="Bcl2_BH2_motif_CS"/>
</dbReference>
<feature type="compositionally biased region" description="Basic and acidic residues" evidence="3">
    <location>
        <begin position="53"/>
        <end position="68"/>
    </location>
</feature>
<dbReference type="InterPro" id="IPR002475">
    <property type="entry name" value="Bcl2-like"/>
</dbReference>
<dbReference type="PROSITE" id="PS50062">
    <property type="entry name" value="BCL2_FAMILY"/>
    <property type="match status" value="1"/>
</dbReference>
<dbReference type="Proteomes" id="UP001497525">
    <property type="component" value="Unassembled WGS sequence"/>
</dbReference>